<evidence type="ECO:0000313" key="3">
    <source>
        <dbReference type="Proteomes" id="UP000431401"/>
    </source>
</evidence>
<dbReference type="Pfam" id="PF18007">
    <property type="entry name" value="Rv3651-like_N"/>
    <property type="match status" value="1"/>
</dbReference>
<feature type="domain" description="Rv3651-like N-terminal" evidence="1">
    <location>
        <begin position="2"/>
        <end position="93"/>
    </location>
</feature>
<reference evidence="2 3" key="1">
    <citation type="submission" date="2019-10" db="EMBL/GenBank/DDBJ databases">
        <title>Nocardia macrotermitis sp. nov. and Nocardia aurantia sp. nov., isolated from the gut of fungus growing-termite Macrotermes natalensis.</title>
        <authorList>
            <person name="Benndorf R."/>
            <person name="Schwitalla J."/>
            <person name="Martin K."/>
            <person name="De Beer W."/>
            <person name="Kaster A.-K."/>
            <person name="Vollmers J."/>
            <person name="Poulsen M."/>
            <person name="Beemelmanns C."/>
        </authorList>
    </citation>
    <scope>NUCLEOTIDE SEQUENCE [LARGE SCALE GENOMIC DNA]</scope>
    <source>
        <strain evidence="2 3">RB56</strain>
    </source>
</reference>
<dbReference type="Proteomes" id="UP000431401">
    <property type="component" value="Unassembled WGS sequence"/>
</dbReference>
<proteinExistence type="predicted"/>
<gene>
    <name evidence="2" type="ORF">NRB56_12530</name>
</gene>
<accession>A0A7K0DIQ4</accession>
<dbReference type="InterPro" id="IPR041458">
    <property type="entry name" value="Rv3651-like_N"/>
</dbReference>
<comment type="caution">
    <text evidence="2">The sequence shown here is derived from an EMBL/GenBank/DDBJ whole genome shotgun (WGS) entry which is preliminary data.</text>
</comment>
<dbReference type="AlphaFoldDB" id="A0A7K0DIQ4"/>
<evidence type="ECO:0000259" key="1">
    <source>
        <dbReference type="Pfam" id="PF18007"/>
    </source>
</evidence>
<dbReference type="RefSeq" id="WP_319942620.1">
    <property type="nucleotide sequence ID" value="NZ_WEGI01000002.1"/>
</dbReference>
<organism evidence="2 3">
    <name type="scientific">Nocardia aurantia</name>
    <dbReference type="NCBI Taxonomy" id="2585199"/>
    <lineage>
        <taxon>Bacteria</taxon>
        <taxon>Bacillati</taxon>
        <taxon>Actinomycetota</taxon>
        <taxon>Actinomycetes</taxon>
        <taxon>Mycobacteriales</taxon>
        <taxon>Nocardiaceae</taxon>
        <taxon>Nocardia</taxon>
    </lineage>
</organism>
<dbReference type="EMBL" id="WEGI01000002">
    <property type="protein sequence ID" value="MQY25696.1"/>
    <property type="molecule type" value="Genomic_DNA"/>
</dbReference>
<evidence type="ECO:0000313" key="2">
    <source>
        <dbReference type="EMBL" id="MQY25696.1"/>
    </source>
</evidence>
<sequence>MWYLIDAARPDRVVRHIPGEGVARERSLQRAVRPGFLTALAEVAIAEAVDSGRTCERRALIRGAGFDVVAVPIAGYEGAVAAVRLWVGATGAPRDDPPPADVFVWHGPQWTLRSGGLGGAVLPAGHPLLHGAWFLSRVLECEGRDRLIAAALEPRPGTGWEGPMRVLTADGDIARVYGWFRYHAPDRLRGLLLRAEAGHEPDLALPAHHHDTTATLLGGTTALIDLRNMQIIEWLTPPLPGIAWRHHPASHGTAPPPRSDHNLLSSHLIHPGDREDYLRVLTELAGGRQESGRMTVRLLTVDGGWVPVELHAVRHAGAPDRFLSCLIQPVGDVART</sequence>
<protein>
    <recommendedName>
        <fullName evidence="1">Rv3651-like N-terminal domain-containing protein</fullName>
    </recommendedName>
</protein>
<keyword evidence="3" id="KW-1185">Reference proteome</keyword>
<name>A0A7K0DIQ4_9NOCA</name>